<dbReference type="OrthoDB" id="6247875at2759"/>
<proteinExistence type="predicted"/>
<keyword evidence="4" id="KW-1185">Reference proteome</keyword>
<name>A0A9N8VDS4_9GLOM</name>
<keyword evidence="1" id="KW-0175">Coiled coil</keyword>
<feature type="compositionally biased region" description="Polar residues" evidence="2">
    <location>
        <begin position="145"/>
        <end position="158"/>
    </location>
</feature>
<sequence length="273" mass="30951">MKENVNSTVKKSTSSLNITIPFPPQITFYNLIEKAITKLNISGKTSRVPNEFIAYRMCFYKALQASNHPSITQPQLSAIAKEFWLKEPEYVRTEYKKIALEARNYYKRLAIEQKLKAHEQKDKLKVAQDSSSSIISLSSKSSNSPEIDNLSSSHSTPKPGNELTINEIDFSSFSNRNTTSLYSNYFDVSTLPQTLPIIDFNTQTNIQLAGILPSQFEYNNTPYPIIDESSINLVSTSFLSNQCEGCRNQIELLTRRVEELENKLTKLAKSVEN</sequence>
<accession>A0A9N8VDS4</accession>
<evidence type="ECO:0000313" key="3">
    <source>
        <dbReference type="EMBL" id="CAG8447308.1"/>
    </source>
</evidence>
<evidence type="ECO:0000256" key="2">
    <source>
        <dbReference type="SAM" id="MobiDB-lite"/>
    </source>
</evidence>
<dbReference type="AlphaFoldDB" id="A0A9N8VDS4"/>
<dbReference type="Gene3D" id="1.10.30.10">
    <property type="entry name" value="High mobility group box domain"/>
    <property type="match status" value="1"/>
</dbReference>
<dbReference type="SUPFAM" id="SSF47095">
    <property type="entry name" value="HMG-box"/>
    <property type="match status" value="1"/>
</dbReference>
<evidence type="ECO:0000313" key="4">
    <source>
        <dbReference type="Proteomes" id="UP000789831"/>
    </source>
</evidence>
<gene>
    <name evidence="3" type="ORF">AGERDE_LOCUS1500</name>
</gene>
<protein>
    <submittedName>
        <fullName evidence="3">2471_t:CDS:1</fullName>
    </submittedName>
</protein>
<dbReference type="EMBL" id="CAJVPL010000104">
    <property type="protein sequence ID" value="CAG8447308.1"/>
    <property type="molecule type" value="Genomic_DNA"/>
</dbReference>
<dbReference type="Proteomes" id="UP000789831">
    <property type="component" value="Unassembled WGS sequence"/>
</dbReference>
<reference evidence="3" key="1">
    <citation type="submission" date="2021-06" db="EMBL/GenBank/DDBJ databases">
        <authorList>
            <person name="Kallberg Y."/>
            <person name="Tangrot J."/>
            <person name="Rosling A."/>
        </authorList>
    </citation>
    <scope>NUCLEOTIDE SEQUENCE</scope>
    <source>
        <strain evidence="3">MT106</strain>
    </source>
</reference>
<evidence type="ECO:0000256" key="1">
    <source>
        <dbReference type="SAM" id="Coils"/>
    </source>
</evidence>
<dbReference type="InterPro" id="IPR036910">
    <property type="entry name" value="HMG_box_dom_sf"/>
</dbReference>
<organism evidence="3 4">
    <name type="scientific">Ambispora gerdemannii</name>
    <dbReference type="NCBI Taxonomy" id="144530"/>
    <lineage>
        <taxon>Eukaryota</taxon>
        <taxon>Fungi</taxon>
        <taxon>Fungi incertae sedis</taxon>
        <taxon>Mucoromycota</taxon>
        <taxon>Glomeromycotina</taxon>
        <taxon>Glomeromycetes</taxon>
        <taxon>Archaeosporales</taxon>
        <taxon>Ambisporaceae</taxon>
        <taxon>Ambispora</taxon>
    </lineage>
</organism>
<comment type="caution">
    <text evidence="3">The sequence shown here is derived from an EMBL/GenBank/DDBJ whole genome shotgun (WGS) entry which is preliminary data.</text>
</comment>
<feature type="region of interest" description="Disordered" evidence="2">
    <location>
        <begin position="136"/>
        <end position="161"/>
    </location>
</feature>
<feature type="coiled-coil region" evidence="1">
    <location>
        <begin position="243"/>
        <end position="270"/>
    </location>
</feature>